<accession>A0A813JPF6</accession>
<evidence type="ECO:0000259" key="1">
    <source>
        <dbReference type="Pfam" id="PF01789"/>
    </source>
</evidence>
<dbReference type="Gene3D" id="3.40.1000.10">
    <property type="entry name" value="Mog1/PsbP, alpha/beta/alpha sandwich"/>
    <property type="match status" value="1"/>
</dbReference>
<dbReference type="InterPro" id="IPR002683">
    <property type="entry name" value="PsbP_C"/>
</dbReference>
<dbReference type="Proteomes" id="UP000626109">
    <property type="component" value="Unassembled WGS sequence"/>
</dbReference>
<comment type="caution">
    <text evidence="2">The sequence shown here is derived from an EMBL/GenBank/DDBJ whole genome shotgun (WGS) entry which is preliminary data.</text>
</comment>
<reference evidence="2" key="1">
    <citation type="submission" date="2021-02" db="EMBL/GenBank/DDBJ databases">
        <authorList>
            <person name="Dougan E. K."/>
            <person name="Rhodes N."/>
            <person name="Thang M."/>
            <person name="Chan C."/>
        </authorList>
    </citation>
    <scope>NUCLEOTIDE SEQUENCE</scope>
</reference>
<protein>
    <recommendedName>
        <fullName evidence="1">PsbP C-terminal domain-containing protein</fullName>
    </recommendedName>
</protein>
<dbReference type="SUPFAM" id="SSF55724">
    <property type="entry name" value="Mog1p/PsbP-like"/>
    <property type="match status" value="1"/>
</dbReference>
<feature type="domain" description="PsbP C-terminal" evidence="1">
    <location>
        <begin position="203"/>
        <end position="302"/>
    </location>
</feature>
<dbReference type="GO" id="GO:0019898">
    <property type="term" value="C:extrinsic component of membrane"/>
    <property type="evidence" value="ECO:0007669"/>
    <property type="project" value="InterPro"/>
</dbReference>
<dbReference type="GO" id="GO:0015979">
    <property type="term" value="P:photosynthesis"/>
    <property type="evidence" value="ECO:0007669"/>
    <property type="project" value="InterPro"/>
</dbReference>
<sequence length="311" mass="33635">CGCCCCRRRCCYCCCYCCSCCRCCFLPAKPRSMMLSHSPVPAVQPLILPVPRPRGQQLIAGRPQPCSWRRCARPESEAFSASARAAAVLGGATVAAFRCRRRCIQLERGASKSAADSSGGAATSLRRREAALVPTLCGLLMVSRPGTAVAKELAQLGQLGNGTLNVQLPEAFTWAEKSILLPTHVYEKRASAKDPYGKWTIGLSIDDVLANSLTEVGTAAQIADRIANLERGKDGNFETQVLSASRGDLDGIPCDLIEYKADTSRGFYHYLVRVALVKGKLYEVTSQALEGQWPDLQEAARASLATMRLNL</sequence>
<dbReference type="EMBL" id="CAJNNW010026439">
    <property type="protein sequence ID" value="CAE8685387.1"/>
    <property type="molecule type" value="Genomic_DNA"/>
</dbReference>
<evidence type="ECO:0000313" key="2">
    <source>
        <dbReference type="EMBL" id="CAE8685387.1"/>
    </source>
</evidence>
<evidence type="ECO:0000313" key="3">
    <source>
        <dbReference type="Proteomes" id="UP000626109"/>
    </source>
</evidence>
<gene>
    <name evidence="2" type="ORF">PGLA2088_LOCUS24444</name>
</gene>
<dbReference type="Pfam" id="PF01789">
    <property type="entry name" value="PsbP"/>
    <property type="match status" value="1"/>
</dbReference>
<dbReference type="GO" id="GO:0005509">
    <property type="term" value="F:calcium ion binding"/>
    <property type="evidence" value="ECO:0007669"/>
    <property type="project" value="InterPro"/>
</dbReference>
<proteinExistence type="predicted"/>
<dbReference type="GO" id="GO:0009523">
    <property type="term" value="C:photosystem II"/>
    <property type="evidence" value="ECO:0007669"/>
    <property type="project" value="InterPro"/>
</dbReference>
<name>A0A813JPF6_POLGL</name>
<dbReference type="AlphaFoldDB" id="A0A813JPF6"/>
<feature type="non-terminal residue" evidence="2">
    <location>
        <position position="1"/>
    </location>
</feature>
<dbReference type="InterPro" id="IPR016123">
    <property type="entry name" value="Mog1/PsbP_a/b/a-sand"/>
</dbReference>
<organism evidence="2 3">
    <name type="scientific">Polarella glacialis</name>
    <name type="common">Dinoflagellate</name>
    <dbReference type="NCBI Taxonomy" id="89957"/>
    <lineage>
        <taxon>Eukaryota</taxon>
        <taxon>Sar</taxon>
        <taxon>Alveolata</taxon>
        <taxon>Dinophyceae</taxon>
        <taxon>Suessiales</taxon>
        <taxon>Suessiaceae</taxon>
        <taxon>Polarella</taxon>
    </lineage>
</organism>